<sequence>MADPVQGPIMSLV</sequence>
<dbReference type="EMBL" id="GBXM01024365">
    <property type="protein sequence ID" value="JAH84212.1"/>
    <property type="molecule type" value="Transcribed_RNA"/>
</dbReference>
<reference evidence="1" key="2">
    <citation type="journal article" date="2015" name="Fish Shellfish Immunol.">
        <title>Early steps in the European eel (Anguilla anguilla)-Vibrio vulnificus interaction in the gills: Role of the RtxA13 toxin.</title>
        <authorList>
            <person name="Callol A."/>
            <person name="Pajuelo D."/>
            <person name="Ebbesson L."/>
            <person name="Teles M."/>
            <person name="MacKenzie S."/>
            <person name="Amaro C."/>
        </authorList>
    </citation>
    <scope>NUCLEOTIDE SEQUENCE</scope>
</reference>
<protein>
    <submittedName>
        <fullName evidence="1">Uncharacterized protein</fullName>
    </submittedName>
</protein>
<organism evidence="1">
    <name type="scientific">Anguilla anguilla</name>
    <name type="common">European freshwater eel</name>
    <name type="synonym">Muraena anguilla</name>
    <dbReference type="NCBI Taxonomy" id="7936"/>
    <lineage>
        <taxon>Eukaryota</taxon>
        <taxon>Metazoa</taxon>
        <taxon>Chordata</taxon>
        <taxon>Craniata</taxon>
        <taxon>Vertebrata</taxon>
        <taxon>Euteleostomi</taxon>
        <taxon>Actinopterygii</taxon>
        <taxon>Neopterygii</taxon>
        <taxon>Teleostei</taxon>
        <taxon>Anguilliformes</taxon>
        <taxon>Anguillidae</taxon>
        <taxon>Anguilla</taxon>
    </lineage>
</organism>
<proteinExistence type="predicted"/>
<name>A0A0E9W1G5_ANGAN</name>
<accession>A0A0E9W1G5</accession>
<reference evidence="1" key="1">
    <citation type="submission" date="2014-11" db="EMBL/GenBank/DDBJ databases">
        <authorList>
            <person name="Amaro Gonzalez C."/>
        </authorList>
    </citation>
    <scope>NUCLEOTIDE SEQUENCE</scope>
</reference>
<evidence type="ECO:0000313" key="1">
    <source>
        <dbReference type="EMBL" id="JAH84212.1"/>
    </source>
</evidence>